<name>A0A4Y7L151_PAPSO</name>
<reference evidence="2 3" key="1">
    <citation type="journal article" date="2018" name="Science">
        <title>The opium poppy genome and morphinan production.</title>
        <authorList>
            <person name="Guo L."/>
            <person name="Winzer T."/>
            <person name="Yang X."/>
            <person name="Li Y."/>
            <person name="Ning Z."/>
            <person name="He Z."/>
            <person name="Teodor R."/>
            <person name="Lu Y."/>
            <person name="Bowser T.A."/>
            <person name="Graham I.A."/>
            <person name="Ye K."/>
        </authorList>
    </citation>
    <scope>NUCLEOTIDE SEQUENCE [LARGE SCALE GENOMIC DNA]</scope>
    <source>
        <strain evidence="3">cv. HN1</strain>
        <tissue evidence="2">Leaves</tissue>
    </source>
</reference>
<evidence type="ECO:0000256" key="1">
    <source>
        <dbReference type="SAM" id="MobiDB-lite"/>
    </source>
</evidence>
<protein>
    <submittedName>
        <fullName evidence="2">Uncharacterized protein</fullName>
    </submittedName>
</protein>
<organism evidence="2 3">
    <name type="scientific">Papaver somniferum</name>
    <name type="common">Opium poppy</name>
    <dbReference type="NCBI Taxonomy" id="3469"/>
    <lineage>
        <taxon>Eukaryota</taxon>
        <taxon>Viridiplantae</taxon>
        <taxon>Streptophyta</taxon>
        <taxon>Embryophyta</taxon>
        <taxon>Tracheophyta</taxon>
        <taxon>Spermatophyta</taxon>
        <taxon>Magnoliopsida</taxon>
        <taxon>Ranunculales</taxon>
        <taxon>Papaveraceae</taxon>
        <taxon>Papaveroideae</taxon>
        <taxon>Papaver</taxon>
    </lineage>
</organism>
<dbReference type="AlphaFoldDB" id="A0A4Y7L151"/>
<proteinExistence type="predicted"/>
<dbReference type="Proteomes" id="UP000316621">
    <property type="component" value="Chromosome 9"/>
</dbReference>
<dbReference type="EMBL" id="CM010723">
    <property type="protein sequence ID" value="RZC78707.1"/>
    <property type="molecule type" value="Genomic_DNA"/>
</dbReference>
<accession>A0A4Y7L151</accession>
<feature type="compositionally biased region" description="Basic and acidic residues" evidence="1">
    <location>
        <begin position="1"/>
        <end position="10"/>
    </location>
</feature>
<evidence type="ECO:0000313" key="3">
    <source>
        <dbReference type="Proteomes" id="UP000316621"/>
    </source>
</evidence>
<gene>
    <name evidence="2" type="ORF">C5167_002890</name>
</gene>
<evidence type="ECO:0000313" key="2">
    <source>
        <dbReference type="EMBL" id="RZC78707.1"/>
    </source>
</evidence>
<sequence>MTTVTKDTHILDPSGNSGIDGGSKACPQPHGFISEATVGNQKVGYALTGFVLTQVEKLDKRQKENELNGARAHFLPKSSIQGKNMLNVKVCRKEFCKGKET</sequence>
<feature type="region of interest" description="Disordered" evidence="1">
    <location>
        <begin position="1"/>
        <end position="26"/>
    </location>
</feature>
<keyword evidence="3" id="KW-1185">Reference proteome</keyword>
<dbReference type="Gramene" id="RZC78707">
    <property type="protein sequence ID" value="RZC78707"/>
    <property type="gene ID" value="C5167_002890"/>
</dbReference>